<reference evidence="2" key="1">
    <citation type="submission" date="2023-06" db="EMBL/GenBank/DDBJ databases">
        <title>Survivors Of The Sea: Transcriptome response of Skeletonema marinoi to long-term dormancy.</title>
        <authorList>
            <person name="Pinder M.I.M."/>
            <person name="Kourtchenko O."/>
            <person name="Robertson E.K."/>
            <person name="Larsson T."/>
            <person name="Maumus F."/>
            <person name="Osuna-Cruz C.M."/>
            <person name="Vancaester E."/>
            <person name="Stenow R."/>
            <person name="Vandepoele K."/>
            <person name="Ploug H."/>
            <person name="Bruchert V."/>
            <person name="Godhe A."/>
            <person name="Topel M."/>
        </authorList>
    </citation>
    <scope>NUCLEOTIDE SEQUENCE</scope>
    <source>
        <strain evidence="2">R05AC</strain>
    </source>
</reference>
<protein>
    <submittedName>
        <fullName evidence="2">Aldo-keto reductase family protein</fullName>
        <ecNumber evidence="2">1.1.1.-</ecNumber>
    </submittedName>
</protein>
<dbReference type="PANTHER" id="PTHR11732">
    <property type="entry name" value="ALDO/KETO REDUCTASE"/>
    <property type="match status" value="1"/>
</dbReference>
<gene>
    <name evidence="2" type="ORF">QTG54_009527</name>
</gene>
<accession>A0AAD9DBJ9</accession>
<dbReference type="EMBL" id="JATAAI010000017">
    <property type="protein sequence ID" value="KAK1739768.1"/>
    <property type="molecule type" value="Genomic_DNA"/>
</dbReference>
<dbReference type="InterPro" id="IPR023210">
    <property type="entry name" value="NADP_OxRdtase_dom"/>
</dbReference>
<proteinExistence type="predicted"/>
<dbReference type="AlphaFoldDB" id="A0AAD9DBJ9"/>
<dbReference type="EC" id="1.1.1.-" evidence="2"/>
<comment type="caution">
    <text evidence="2">The sequence shown here is derived from an EMBL/GenBank/DDBJ whole genome shotgun (WGS) entry which is preliminary data.</text>
</comment>
<dbReference type="GO" id="GO:0016491">
    <property type="term" value="F:oxidoreductase activity"/>
    <property type="evidence" value="ECO:0007669"/>
    <property type="project" value="UniProtKB-KW"/>
</dbReference>
<dbReference type="InterPro" id="IPR018170">
    <property type="entry name" value="Aldo/ket_reductase_CS"/>
</dbReference>
<feature type="domain" description="NADP-dependent oxidoreductase" evidence="1">
    <location>
        <begin position="66"/>
        <end position="333"/>
    </location>
</feature>
<dbReference type="InterPro" id="IPR036812">
    <property type="entry name" value="NAD(P)_OxRdtase_dom_sf"/>
</dbReference>
<organism evidence="2 3">
    <name type="scientific">Skeletonema marinoi</name>
    <dbReference type="NCBI Taxonomy" id="267567"/>
    <lineage>
        <taxon>Eukaryota</taxon>
        <taxon>Sar</taxon>
        <taxon>Stramenopiles</taxon>
        <taxon>Ochrophyta</taxon>
        <taxon>Bacillariophyta</taxon>
        <taxon>Coscinodiscophyceae</taxon>
        <taxon>Thalassiosirophycidae</taxon>
        <taxon>Thalassiosirales</taxon>
        <taxon>Skeletonemataceae</taxon>
        <taxon>Skeletonema</taxon>
        <taxon>Skeletonema marinoi-dohrnii complex</taxon>
    </lineage>
</organism>
<dbReference type="PRINTS" id="PR00069">
    <property type="entry name" value="ALDKETRDTASE"/>
</dbReference>
<evidence type="ECO:0000313" key="3">
    <source>
        <dbReference type="Proteomes" id="UP001224775"/>
    </source>
</evidence>
<keyword evidence="3" id="KW-1185">Reference proteome</keyword>
<keyword evidence="2" id="KW-0560">Oxidoreductase</keyword>
<dbReference type="Pfam" id="PF00248">
    <property type="entry name" value="Aldo_ket_red"/>
    <property type="match status" value="1"/>
</dbReference>
<evidence type="ECO:0000313" key="2">
    <source>
        <dbReference type="EMBL" id="KAK1739768.1"/>
    </source>
</evidence>
<sequence length="376" mass="42268">MTSGGRQQTIINSIKLRHIILSVLGIFILYSSRVAQHTNKINKNNMMKMGSSFTSVASTAFNMPKIGLGTLGLDPTEAKTTINEALSLGYRLFDCAPVYFNENDIGDAFHEATTGVPRSDVFITSKLAGPFHRAEHVEPALRKTLNDLRLGYLDLFLVHWPVAFKYVDFDPSIRGWDNEDIDDSEGGKNFDPTVSLRDTWHAMESLVDKGLVKHIGVANFPVMLLHDMLSYSRIPPAVNQVEIHPYNQQPKLLEYCNSRNITVQAYSPLGTPGFKESDEPHILSDPVLNEMARSKGITVAQLCLQWSLQRGCSVIAKSSNIRHLEENLLVNHKNEFVSGAVQLSSDEMDKIAALDRGYRFFRPEEWWPENPVPVFH</sequence>
<dbReference type="InterPro" id="IPR020471">
    <property type="entry name" value="AKR"/>
</dbReference>
<evidence type="ECO:0000259" key="1">
    <source>
        <dbReference type="Pfam" id="PF00248"/>
    </source>
</evidence>
<dbReference type="Gene3D" id="3.20.20.100">
    <property type="entry name" value="NADP-dependent oxidoreductase domain"/>
    <property type="match status" value="1"/>
</dbReference>
<dbReference type="SUPFAM" id="SSF51430">
    <property type="entry name" value="NAD(P)-linked oxidoreductase"/>
    <property type="match status" value="1"/>
</dbReference>
<dbReference type="PROSITE" id="PS00798">
    <property type="entry name" value="ALDOKETO_REDUCTASE_1"/>
    <property type="match status" value="1"/>
</dbReference>
<name>A0AAD9DBJ9_9STRA</name>
<dbReference type="Proteomes" id="UP001224775">
    <property type="component" value="Unassembled WGS sequence"/>
</dbReference>